<evidence type="ECO:0000313" key="9">
    <source>
        <dbReference type="Proteomes" id="UP000676246"/>
    </source>
</evidence>
<evidence type="ECO:0000313" key="8">
    <source>
        <dbReference type="EMBL" id="MBQ0932727.1"/>
    </source>
</evidence>
<dbReference type="InterPro" id="IPR003953">
    <property type="entry name" value="FAD-dep_OxRdtase_2_FAD-bd"/>
</dbReference>
<dbReference type="InterPro" id="IPR007867">
    <property type="entry name" value="GMC_OxRtase_C"/>
</dbReference>
<feature type="domain" description="Glucose-methanol-choline oxidoreductase C-terminal" evidence="7">
    <location>
        <begin position="404"/>
        <end position="539"/>
    </location>
</feature>
<evidence type="ECO:0000259" key="6">
    <source>
        <dbReference type="Pfam" id="PF00890"/>
    </source>
</evidence>
<feature type="domain" description="FAD-dependent oxidoreductase 2 FAD-binding" evidence="6">
    <location>
        <begin position="56"/>
        <end position="94"/>
    </location>
</feature>
<dbReference type="EMBL" id="JAGQDD010000019">
    <property type="protein sequence ID" value="MBQ0932727.1"/>
    <property type="molecule type" value="Genomic_DNA"/>
</dbReference>
<reference evidence="8 9" key="1">
    <citation type="submission" date="2021-04" db="EMBL/GenBank/DDBJ databases">
        <title>The genome sequence of Ideonella sp. 3Y2.</title>
        <authorList>
            <person name="Liu Y."/>
        </authorList>
    </citation>
    <scope>NUCLEOTIDE SEQUENCE [LARGE SCALE GENOMIC DNA]</scope>
    <source>
        <strain evidence="8 9">3Y2</strain>
    </source>
</reference>
<dbReference type="Gene3D" id="3.50.50.60">
    <property type="entry name" value="FAD/NAD(P)-binding domain"/>
    <property type="match status" value="2"/>
</dbReference>
<evidence type="ECO:0000256" key="1">
    <source>
        <dbReference type="ARBA" id="ARBA00010790"/>
    </source>
</evidence>
<dbReference type="Pfam" id="PF00890">
    <property type="entry name" value="FAD_binding_2"/>
    <property type="match status" value="1"/>
</dbReference>
<dbReference type="Pfam" id="PF00732">
    <property type="entry name" value="GMC_oxred_N"/>
    <property type="match status" value="1"/>
</dbReference>
<dbReference type="PANTHER" id="PTHR46056">
    <property type="entry name" value="LONG-CHAIN-ALCOHOL OXIDASE"/>
    <property type="match status" value="1"/>
</dbReference>
<keyword evidence="4" id="KW-0560">Oxidoreductase</keyword>
<dbReference type="GO" id="GO:0016614">
    <property type="term" value="F:oxidoreductase activity, acting on CH-OH group of donors"/>
    <property type="evidence" value="ECO:0007669"/>
    <property type="project" value="InterPro"/>
</dbReference>
<sequence length="561" mass="59979">MASVSVTVTALPPISNQALLPDQRQAIPDPVRAGLARGWKVFGGPHQALPEQLSCDVLVIGSGAGGGVTAEILTRAGLDVVIVEEGPLRSSTDFHQLEAEAYPELYQESASRKTADKAINILQGRCVGGSTTVNWTSSFRTPPDTLAFWRQHHGLSELSAEALAPWFEEAERRLHIGDWLTPPNLNNELLRTGAQKLGIEAHGIRRNVRGCWNLGSCGMGCPTNAKQSMLVTTLPAALNAGARLLVQTRALRLVHDGSRVSAVECAAMKPDGRPAERLLRVQARHVVLSGGAINSPALLLRSGAPDPHGRLGRRTFLHPVVLSAAVFDQPVQGWQGAPQTIYTDHFLHTQPIDGPIGFKLEAPPLHPLVFSGTLCGFGQSQTALLRQFPNTHTLLALLRDGFHPESPGGQVRLKGDGTPELDYPLNAFVMDGARRALLAMAEIQFAAGARQVLPVHEQAGLVSRWADAKSMIERLPMEPLLTRVVSAHVMGGCALSGDASGGVLRPDGRHWQLANLSVHDGSVFPTSIGANPQLSIYGLVNRLATALAPALGGRAVRWLDS</sequence>
<feature type="domain" description="Glucose-methanol-choline oxidoreductase N-terminal" evidence="5">
    <location>
        <begin position="104"/>
        <end position="320"/>
    </location>
</feature>
<dbReference type="GO" id="GO:0050660">
    <property type="term" value="F:flavin adenine dinucleotide binding"/>
    <property type="evidence" value="ECO:0007669"/>
    <property type="project" value="InterPro"/>
</dbReference>
<dbReference type="Pfam" id="PF05199">
    <property type="entry name" value="GMC_oxred_C"/>
    <property type="match status" value="1"/>
</dbReference>
<dbReference type="SUPFAM" id="SSF51905">
    <property type="entry name" value="FAD/NAD(P)-binding domain"/>
    <property type="match status" value="1"/>
</dbReference>
<dbReference type="InterPro" id="IPR036188">
    <property type="entry name" value="FAD/NAD-bd_sf"/>
</dbReference>
<keyword evidence="9" id="KW-1185">Reference proteome</keyword>
<evidence type="ECO:0000259" key="7">
    <source>
        <dbReference type="Pfam" id="PF05199"/>
    </source>
</evidence>
<accession>A0A940YHV1</accession>
<comment type="similarity">
    <text evidence="1">Belongs to the GMC oxidoreductase family.</text>
</comment>
<organism evidence="8 9">
    <name type="scientific">Ideonella alba</name>
    <dbReference type="NCBI Taxonomy" id="2824118"/>
    <lineage>
        <taxon>Bacteria</taxon>
        <taxon>Pseudomonadati</taxon>
        <taxon>Pseudomonadota</taxon>
        <taxon>Betaproteobacteria</taxon>
        <taxon>Burkholderiales</taxon>
        <taxon>Sphaerotilaceae</taxon>
        <taxon>Ideonella</taxon>
    </lineage>
</organism>
<evidence type="ECO:0000256" key="2">
    <source>
        <dbReference type="ARBA" id="ARBA00022630"/>
    </source>
</evidence>
<protein>
    <submittedName>
        <fullName evidence="8">GMC family oxidoreductase N-terminal domain-containing protein</fullName>
    </submittedName>
</protein>
<dbReference type="PANTHER" id="PTHR46056:SF12">
    <property type="entry name" value="LONG-CHAIN-ALCOHOL OXIDASE"/>
    <property type="match status" value="1"/>
</dbReference>
<dbReference type="Proteomes" id="UP000676246">
    <property type="component" value="Unassembled WGS sequence"/>
</dbReference>
<evidence type="ECO:0000256" key="3">
    <source>
        <dbReference type="ARBA" id="ARBA00022827"/>
    </source>
</evidence>
<proteinExistence type="inferred from homology"/>
<dbReference type="InterPro" id="IPR000172">
    <property type="entry name" value="GMC_OxRdtase_N"/>
</dbReference>
<comment type="caution">
    <text evidence="8">The sequence shown here is derived from an EMBL/GenBank/DDBJ whole genome shotgun (WGS) entry which is preliminary data.</text>
</comment>
<keyword evidence="2" id="KW-0285">Flavoprotein</keyword>
<name>A0A940YHV1_9BURK</name>
<gene>
    <name evidence="8" type="ORF">KAK03_19785</name>
</gene>
<evidence type="ECO:0000256" key="4">
    <source>
        <dbReference type="ARBA" id="ARBA00023002"/>
    </source>
</evidence>
<evidence type="ECO:0000259" key="5">
    <source>
        <dbReference type="Pfam" id="PF00732"/>
    </source>
</evidence>
<keyword evidence="3" id="KW-0274">FAD</keyword>
<dbReference type="AlphaFoldDB" id="A0A940YHV1"/>